<dbReference type="InterPro" id="IPR043566">
    <property type="entry name" value="Rabphilin/DOC2/Noc2"/>
</dbReference>
<feature type="region of interest" description="Disordered" evidence="3">
    <location>
        <begin position="207"/>
        <end position="270"/>
    </location>
</feature>
<feature type="region of interest" description="Disordered" evidence="3">
    <location>
        <begin position="400"/>
        <end position="423"/>
    </location>
</feature>
<feature type="compositionally biased region" description="Low complexity" evidence="3">
    <location>
        <begin position="227"/>
        <end position="247"/>
    </location>
</feature>
<keyword evidence="2" id="KW-0479">Metal-binding</keyword>
<organism evidence="5 6">
    <name type="scientific">Pyxicephalus adspersus</name>
    <name type="common">African bullfrog</name>
    <dbReference type="NCBI Taxonomy" id="30357"/>
    <lineage>
        <taxon>Eukaryota</taxon>
        <taxon>Metazoa</taxon>
        <taxon>Chordata</taxon>
        <taxon>Craniata</taxon>
        <taxon>Vertebrata</taxon>
        <taxon>Euteleostomi</taxon>
        <taxon>Amphibia</taxon>
        <taxon>Batrachia</taxon>
        <taxon>Anura</taxon>
        <taxon>Neobatrachia</taxon>
        <taxon>Ranoidea</taxon>
        <taxon>Pyxicephalidae</taxon>
        <taxon>Pyxicephalinae</taxon>
        <taxon>Pyxicephalus</taxon>
    </lineage>
</organism>
<dbReference type="GO" id="GO:0061669">
    <property type="term" value="P:spontaneous neurotransmitter secretion"/>
    <property type="evidence" value="ECO:0007669"/>
    <property type="project" value="TreeGrafter"/>
</dbReference>
<dbReference type="PANTHER" id="PTHR45729:SF4">
    <property type="entry name" value="RAB EFFECTOR NOC2"/>
    <property type="match status" value="1"/>
</dbReference>
<dbReference type="GO" id="GO:0006887">
    <property type="term" value="P:exocytosis"/>
    <property type="evidence" value="ECO:0007669"/>
    <property type="project" value="TreeGrafter"/>
</dbReference>
<dbReference type="SUPFAM" id="SSF57903">
    <property type="entry name" value="FYVE/PHD zinc finger"/>
    <property type="match status" value="1"/>
</dbReference>
<dbReference type="InterPro" id="IPR013083">
    <property type="entry name" value="Znf_RING/FYVE/PHD"/>
</dbReference>
<dbReference type="InterPro" id="IPR011011">
    <property type="entry name" value="Znf_FYVE_PHD"/>
</dbReference>
<dbReference type="PANTHER" id="PTHR45729">
    <property type="entry name" value="RABPHILIN, ISOFORM A"/>
    <property type="match status" value="1"/>
</dbReference>
<evidence type="ECO:0000256" key="1">
    <source>
        <dbReference type="ARBA" id="ARBA00004250"/>
    </source>
</evidence>
<dbReference type="InterPro" id="IPR041282">
    <property type="entry name" value="FYVE_2"/>
</dbReference>
<comment type="subcellular location">
    <subcellularLocation>
        <location evidence="1">Cytoplasmic vesicle</location>
        <location evidence="1">Secretory vesicle membrane</location>
    </subcellularLocation>
</comment>
<evidence type="ECO:0000256" key="2">
    <source>
        <dbReference type="ARBA" id="ARBA00022723"/>
    </source>
</evidence>
<name>A0AAV3BAH5_PYXAD</name>
<dbReference type="Gene3D" id="3.30.40.10">
    <property type="entry name" value="Zinc/RING finger domain, C3HC4 (zinc finger)"/>
    <property type="match status" value="1"/>
</dbReference>
<gene>
    <name evidence="5" type="ORF">GDO54_001102</name>
</gene>
<dbReference type="EMBL" id="DYDO01000001">
    <property type="protein sequence ID" value="DBA33412.1"/>
    <property type="molecule type" value="Genomic_DNA"/>
</dbReference>
<evidence type="ECO:0000313" key="5">
    <source>
        <dbReference type="EMBL" id="DBA33412.1"/>
    </source>
</evidence>
<dbReference type="AlphaFoldDB" id="A0AAV3BAH5"/>
<dbReference type="GO" id="GO:0098793">
    <property type="term" value="C:presynapse"/>
    <property type="evidence" value="ECO:0007669"/>
    <property type="project" value="GOC"/>
</dbReference>
<evidence type="ECO:0000313" key="6">
    <source>
        <dbReference type="Proteomes" id="UP001181693"/>
    </source>
</evidence>
<feature type="region of interest" description="Disordered" evidence="3">
    <location>
        <begin position="341"/>
        <end position="383"/>
    </location>
</feature>
<feature type="domain" description="RabBD" evidence="4">
    <location>
        <begin position="41"/>
        <end position="129"/>
    </location>
</feature>
<evidence type="ECO:0000259" key="4">
    <source>
        <dbReference type="PROSITE" id="PS50916"/>
    </source>
</evidence>
<comment type="caution">
    <text evidence="5">The sequence shown here is derived from an EMBL/GenBank/DDBJ whole genome shotgun (WGS) entry which is preliminary data.</text>
</comment>
<feature type="compositionally biased region" description="Basic and acidic residues" evidence="3">
    <location>
        <begin position="256"/>
        <end position="270"/>
    </location>
</feature>
<feature type="compositionally biased region" description="Polar residues" evidence="3">
    <location>
        <begin position="210"/>
        <end position="221"/>
    </location>
</feature>
<dbReference type="GO" id="GO:0017158">
    <property type="term" value="P:regulation of calcium ion-dependent exocytosis"/>
    <property type="evidence" value="ECO:0007669"/>
    <property type="project" value="TreeGrafter"/>
</dbReference>
<evidence type="ECO:0000256" key="3">
    <source>
        <dbReference type="SAM" id="MobiDB-lite"/>
    </source>
</evidence>
<dbReference type="GO" id="GO:0030658">
    <property type="term" value="C:transport vesicle membrane"/>
    <property type="evidence" value="ECO:0007669"/>
    <property type="project" value="UniProtKB-SubCell"/>
</dbReference>
<dbReference type="Pfam" id="PF02318">
    <property type="entry name" value="FYVE_2"/>
    <property type="match status" value="1"/>
</dbReference>
<proteinExistence type="predicted"/>
<accession>A0AAV3BAH5</accession>
<reference evidence="5" key="1">
    <citation type="thesis" date="2020" institute="ProQuest LLC" country="789 East Eisenhower Parkway, Ann Arbor, MI, USA">
        <title>Comparative Genomics and Chromosome Evolution.</title>
        <authorList>
            <person name="Mudd A.B."/>
        </authorList>
    </citation>
    <scope>NUCLEOTIDE SEQUENCE</scope>
    <source>
        <strain evidence="5">1538</strain>
        <tissue evidence="5">Blood</tissue>
    </source>
</reference>
<dbReference type="InterPro" id="IPR010911">
    <property type="entry name" value="Rab_BD"/>
</dbReference>
<keyword evidence="6" id="KW-1185">Reference proteome</keyword>
<feature type="region of interest" description="Disordered" evidence="3">
    <location>
        <begin position="517"/>
        <end position="545"/>
    </location>
</feature>
<feature type="compositionally biased region" description="Polar residues" evidence="3">
    <location>
        <begin position="517"/>
        <end position="531"/>
    </location>
</feature>
<dbReference type="GO" id="GO:0046872">
    <property type="term" value="F:metal ion binding"/>
    <property type="evidence" value="ECO:0007669"/>
    <property type="project" value="UniProtKB-KW"/>
</dbReference>
<sequence length="545" mass="61216">MTDTIFGNGTDQWVCPNDRQLALRAKLHTGWSVHTYRTEKQRKNQCLNPNEVESILEVIRRAEKVDTLEQQRIGRLVERLENMRKNVMGNGISQCLLCGEHLGLLGTTSVFCQDCKKVWKRSGAWFYKGIPKYILPLKISNKTSEIHLRNIQSEPQFQELRTATMNRTYTWAKGRVASSDSESDSEISTSSLEDKTSVLEDKSRNIRIDSVSSTEPTLTPTTRKHLGGMLSSGLSGSLTSLGSDRGGTVSASESYPGEHIEGYDSDISRRGPEEKTAKYLNRRNARHEVGSHALRELLPAFLCDHPPQHQARLHQNPCRLVWEGGSSPEVLGGEVVKNASEVWPLEPQRPHHRRKDSGTLQRDPPSVGVPRPSLAPTHQHLQGHHESNIPLHLGLEDGLSQESDDIQGTSEGLQGSPGHRNNADSLLRLQHHEKDVGGPIFNFCWKVHVAFLPLPLWRSLGWDKWNSSVPYNWDTPWFYSDTLKFIKENKLQGVKPDLWKPKTSKSVERTLWNLFQGGTQSPAKKSGQTSGPRDLPTGTGTWPGW</sequence>
<dbReference type="GO" id="GO:0006886">
    <property type="term" value="P:intracellular protein transport"/>
    <property type="evidence" value="ECO:0007669"/>
    <property type="project" value="InterPro"/>
</dbReference>
<dbReference type="GO" id="GO:0031267">
    <property type="term" value="F:small GTPase binding"/>
    <property type="evidence" value="ECO:0007669"/>
    <property type="project" value="InterPro"/>
</dbReference>
<protein>
    <recommendedName>
        <fullName evidence="4">RabBD domain-containing protein</fullName>
    </recommendedName>
</protein>
<dbReference type="Proteomes" id="UP001181693">
    <property type="component" value="Unassembled WGS sequence"/>
</dbReference>
<dbReference type="PROSITE" id="PS50916">
    <property type="entry name" value="RABBD"/>
    <property type="match status" value="1"/>
</dbReference>